<dbReference type="PROSITE" id="PS50174">
    <property type="entry name" value="G_PATCH"/>
    <property type="match status" value="1"/>
</dbReference>
<reference evidence="4" key="2">
    <citation type="submission" date="2015-01" db="EMBL/GenBank/DDBJ databases">
        <title>Evolutionary Origins and Diversification of the Mycorrhizal Mutualists.</title>
        <authorList>
            <consortium name="DOE Joint Genome Institute"/>
            <consortium name="Mycorrhizal Genomics Consortium"/>
            <person name="Kohler A."/>
            <person name="Kuo A."/>
            <person name="Nagy L.G."/>
            <person name="Floudas D."/>
            <person name="Copeland A."/>
            <person name="Barry K.W."/>
            <person name="Cichocki N."/>
            <person name="Veneault-Fourrey C."/>
            <person name="LaButti K."/>
            <person name="Lindquist E.A."/>
            <person name="Lipzen A."/>
            <person name="Lundell T."/>
            <person name="Morin E."/>
            <person name="Murat C."/>
            <person name="Riley R."/>
            <person name="Ohm R."/>
            <person name="Sun H."/>
            <person name="Tunlid A."/>
            <person name="Henrissat B."/>
            <person name="Grigoriev I.V."/>
            <person name="Hibbett D.S."/>
            <person name="Martin F."/>
        </authorList>
    </citation>
    <scope>NUCLEOTIDE SEQUENCE [LARGE SCALE GENOMIC DNA]</scope>
    <source>
        <strain evidence="4">MUT 4182</strain>
    </source>
</reference>
<name>A0A0C3QE63_9AGAM</name>
<dbReference type="AlphaFoldDB" id="A0A0C3QE63"/>
<dbReference type="InterPro" id="IPR000467">
    <property type="entry name" value="G_patch_dom"/>
</dbReference>
<feature type="region of interest" description="Disordered" evidence="1">
    <location>
        <begin position="134"/>
        <end position="159"/>
    </location>
</feature>
<dbReference type="Pfam" id="PF01585">
    <property type="entry name" value="G-patch"/>
    <property type="match status" value="1"/>
</dbReference>
<evidence type="ECO:0000256" key="1">
    <source>
        <dbReference type="SAM" id="MobiDB-lite"/>
    </source>
</evidence>
<evidence type="ECO:0000313" key="3">
    <source>
        <dbReference type="EMBL" id="KIO29380.1"/>
    </source>
</evidence>
<feature type="compositionally biased region" description="Low complexity" evidence="1">
    <location>
        <begin position="26"/>
        <end position="44"/>
    </location>
</feature>
<evidence type="ECO:0000313" key="4">
    <source>
        <dbReference type="Proteomes" id="UP000054248"/>
    </source>
</evidence>
<dbReference type="EMBL" id="KN822983">
    <property type="protein sequence ID" value="KIO29380.1"/>
    <property type="molecule type" value="Genomic_DNA"/>
</dbReference>
<feature type="compositionally biased region" description="Polar residues" evidence="1">
    <location>
        <begin position="1"/>
        <end position="10"/>
    </location>
</feature>
<protein>
    <recommendedName>
        <fullName evidence="2">G-patch domain-containing protein</fullName>
    </recommendedName>
</protein>
<sequence length="237" mass="25502">MSIQPGSTNLPPFLKNLSRRLEADESTSLPKASSSSSIPAMLMRAPPPLPSEAPFIPPTYTVLGPANKGYSMLERHGWREGQTLGPGNQSHGNGNRAGIGFVAKHEDKEGDESKRAMKDGDIAAASVVDFVDLTLEDGSESDGETPKPRPVQNPPGGRALLTPLPTVLRADNAGIGSKRGTKRVITQSAHALELLERRKKRNRKSDSIVRVGAKALINKAKKEQQERSALIAYLREG</sequence>
<dbReference type="OrthoDB" id="2538319at2759"/>
<accession>A0A0C3QE63</accession>
<keyword evidence="4" id="KW-1185">Reference proteome</keyword>
<dbReference type="STRING" id="1051891.A0A0C3QE63"/>
<proteinExistence type="predicted"/>
<dbReference type="GO" id="GO:0003676">
    <property type="term" value="F:nucleic acid binding"/>
    <property type="evidence" value="ECO:0007669"/>
    <property type="project" value="InterPro"/>
</dbReference>
<reference evidence="3 4" key="1">
    <citation type="submission" date="2014-04" db="EMBL/GenBank/DDBJ databases">
        <authorList>
            <consortium name="DOE Joint Genome Institute"/>
            <person name="Kuo A."/>
            <person name="Girlanda M."/>
            <person name="Perotto S."/>
            <person name="Kohler A."/>
            <person name="Nagy L.G."/>
            <person name="Floudas D."/>
            <person name="Copeland A."/>
            <person name="Barry K.W."/>
            <person name="Cichocki N."/>
            <person name="Veneault-Fourrey C."/>
            <person name="LaButti K."/>
            <person name="Lindquist E.A."/>
            <person name="Lipzen A."/>
            <person name="Lundell T."/>
            <person name="Morin E."/>
            <person name="Murat C."/>
            <person name="Sun H."/>
            <person name="Tunlid A."/>
            <person name="Henrissat B."/>
            <person name="Grigoriev I.V."/>
            <person name="Hibbett D.S."/>
            <person name="Martin F."/>
            <person name="Nordberg H.P."/>
            <person name="Cantor M.N."/>
            <person name="Hua S.X."/>
        </authorList>
    </citation>
    <scope>NUCLEOTIDE SEQUENCE [LARGE SCALE GENOMIC DNA]</scope>
    <source>
        <strain evidence="3 4">MUT 4182</strain>
    </source>
</reference>
<dbReference type="Proteomes" id="UP000054248">
    <property type="component" value="Unassembled WGS sequence"/>
</dbReference>
<feature type="region of interest" description="Disordered" evidence="1">
    <location>
        <begin position="1"/>
        <end position="45"/>
    </location>
</feature>
<organism evidence="3 4">
    <name type="scientific">Tulasnella calospora MUT 4182</name>
    <dbReference type="NCBI Taxonomy" id="1051891"/>
    <lineage>
        <taxon>Eukaryota</taxon>
        <taxon>Fungi</taxon>
        <taxon>Dikarya</taxon>
        <taxon>Basidiomycota</taxon>
        <taxon>Agaricomycotina</taxon>
        <taxon>Agaricomycetes</taxon>
        <taxon>Cantharellales</taxon>
        <taxon>Tulasnellaceae</taxon>
        <taxon>Tulasnella</taxon>
    </lineage>
</organism>
<feature type="compositionally biased region" description="Acidic residues" evidence="1">
    <location>
        <begin position="134"/>
        <end position="143"/>
    </location>
</feature>
<evidence type="ECO:0000259" key="2">
    <source>
        <dbReference type="PROSITE" id="PS50174"/>
    </source>
</evidence>
<dbReference type="HOGENOM" id="CLU_1134155_0_0_1"/>
<gene>
    <name evidence="3" type="ORF">M407DRAFT_169566</name>
</gene>
<feature type="domain" description="G-patch" evidence="2">
    <location>
        <begin position="65"/>
        <end position="116"/>
    </location>
</feature>